<dbReference type="GO" id="GO:0007623">
    <property type="term" value="P:circadian rhythm"/>
    <property type="evidence" value="ECO:0007669"/>
    <property type="project" value="Ensembl"/>
</dbReference>
<protein>
    <submittedName>
        <fullName evidence="1">Ly6 domain containing, pigment cell</fullName>
    </submittedName>
</protein>
<reference evidence="1" key="2">
    <citation type="submission" date="2025-09" db="UniProtKB">
        <authorList>
            <consortium name="Ensembl"/>
        </authorList>
    </citation>
    <scope>IDENTIFICATION</scope>
</reference>
<evidence type="ECO:0000313" key="2">
    <source>
        <dbReference type="Proteomes" id="UP000261540"/>
    </source>
</evidence>
<sequence length="118" mass="12713">HLYIVRVVVVVPLLCYTCMFPPISTLDCIRFPLKCNTGQLCLSSRPVGNRSGHVVLYEKICALSSLCSLTGEKFVLGVNFTANNDCCDTKLCNGVGAEESHGTTAILLLPTFSLLCGN</sequence>
<accession>A0A3B3SS71</accession>
<dbReference type="Proteomes" id="UP000261540">
    <property type="component" value="Unplaced"/>
</dbReference>
<dbReference type="InterPro" id="IPR045860">
    <property type="entry name" value="Snake_toxin-like_sf"/>
</dbReference>
<name>A0A3B3SS71_9TELE</name>
<dbReference type="Ensembl" id="ENSPKIT00000013833.1">
    <property type="protein sequence ID" value="ENSPKIP00000032951.1"/>
    <property type="gene ID" value="ENSPKIG00000012846.1"/>
</dbReference>
<keyword evidence="2" id="KW-1185">Reference proteome</keyword>
<dbReference type="GeneTree" id="ENSGT00390000002843"/>
<dbReference type="AlphaFoldDB" id="A0A3B3SS71"/>
<organism evidence="1 2">
    <name type="scientific">Paramormyrops kingsleyae</name>
    <dbReference type="NCBI Taxonomy" id="1676925"/>
    <lineage>
        <taxon>Eukaryota</taxon>
        <taxon>Metazoa</taxon>
        <taxon>Chordata</taxon>
        <taxon>Craniata</taxon>
        <taxon>Vertebrata</taxon>
        <taxon>Euteleostomi</taxon>
        <taxon>Actinopterygii</taxon>
        <taxon>Neopterygii</taxon>
        <taxon>Teleostei</taxon>
        <taxon>Osteoglossocephala</taxon>
        <taxon>Osteoglossomorpha</taxon>
        <taxon>Osteoglossiformes</taxon>
        <taxon>Mormyridae</taxon>
        <taxon>Paramormyrops</taxon>
    </lineage>
</organism>
<proteinExistence type="predicted"/>
<dbReference type="STRING" id="1676925.ENSPKIP00000032951"/>
<evidence type="ECO:0000313" key="1">
    <source>
        <dbReference type="Ensembl" id="ENSPKIP00000032951.1"/>
    </source>
</evidence>
<reference evidence="1" key="1">
    <citation type="submission" date="2025-08" db="UniProtKB">
        <authorList>
            <consortium name="Ensembl"/>
        </authorList>
    </citation>
    <scope>IDENTIFICATION</scope>
</reference>
<dbReference type="SUPFAM" id="SSF57302">
    <property type="entry name" value="Snake toxin-like"/>
    <property type="match status" value="1"/>
</dbReference>
<dbReference type="Gene3D" id="2.10.60.10">
    <property type="entry name" value="CD59"/>
    <property type="match status" value="1"/>
</dbReference>